<evidence type="ECO:0000313" key="5">
    <source>
        <dbReference type="WBParaSite" id="HPLM_0001708501-mRNA-1"/>
    </source>
</evidence>
<dbReference type="AlphaFoldDB" id="A0A0N4WYV9"/>
<dbReference type="WBParaSite" id="HPLM_0001708501-mRNA-1">
    <property type="protein sequence ID" value="HPLM_0001708501-mRNA-1"/>
    <property type="gene ID" value="HPLM_0001708501"/>
</dbReference>
<reference evidence="5" key="1">
    <citation type="submission" date="2017-02" db="UniProtKB">
        <authorList>
            <consortium name="WormBaseParasite"/>
        </authorList>
    </citation>
    <scope>IDENTIFICATION</scope>
</reference>
<keyword evidence="1" id="KW-0472">Membrane</keyword>
<evidence type="ECO:0000313" key="3">
    <source>
        <dbReference type="EMBL" id="VDO63240.1"/>
    </source>
</evidence>
<reference evidence="3 4" key="2">
    <citation type="submission" date="2018-11" db="EMBL/GenBank/DDBJ databases">
        <authorList>
            <consortium name="Pathogen Informatics"/>
        </authorList>
    </citation>
    <scope>NUCLEOTIDE SEQUENCE [LARGE SCALE GENOMIC DNA]</scope>
    <source>
        <strain evidence="3 4">MHpl1</strain>
    </source>
</reference>
<feature type="transmembrane region" description="Helical" evidence="1">
    <location>
        <begin position="40"/>
        <end position="59"/>
    </location>
</feature>
<sequence>MLFIPSLILLLLTGQAVYSQHFTTGIENSERYDFQCALWFLPYFIIFFQIPTGFFSIFFSRN</sequence>
<feature type="chain" id="PRO_5043124318" evidence="2">
    <location>
        <begin position="20"/>
        <end position="62"/>
    </location>
</feature>
<proteinExistence type="predicted"/>
<evidence type="ECO:0000256" key="2">
    <source>
        <dbReference type="SAM" id="SignalP"/>
    </source>
</evidence>
<dbReference type="Proteomes" id="UP000268014">
    <property type="component" value="Unassembled WGS sequence"/>
</dbReference>
<keyword evidence="4" id="KW-1185">Reference proteome</keyword>
<evidence type="ECO:0000256" key="1">
    <source>
        <dbReference type="SAM" id="Phobius"/>
    </source>
</evidence>
<keyword evidence="1" id="KW-1133">Transmembrane helix</keyword>
<protein>
    <submittedName>
        <fullName evidence="3 5">Uncharacterized protein</fullName>
    </submittedName>
</protein>
<accession>A0A0N4WYV9</accession>
<dbReference type="EMBL" id="UZAF01019752">
    <property type="protein sequence ID" value="VDO63240.1"/>
    <property type="molecule type" value="Genomic_DNA"/>
</dbReference>
<feature type="signal peptide" evidence="2">
    <location>
        <begin position="1"/>
        <end position="19"/>
    </location>
</feature>
<name>A0A0N4WYV9_HAEPC</name>
<evidence type="ECO:0000313" key="4">
    <source>
        <dbReference type="Proteomes" id="UP000268014"/>
    </source>
</evidence>
<keyword evidence="2" id="KW-0732">Signal</keyword>
<keyword evidence="1" id="KW-0812">Transmembrane</keyword>
<organism evidence="5">
    <name type="scientific">Haemonchus placei</name>
    <name type="common">Barber's pole worm</name>
    <dbReference type="NCBI Taxonomy" id="6290"/>
    <lineage>
        <taxon>Eukaryota</taxon>
        <taxon>Metazoa</taxon>
        <taxon>Ecdysozoa</taxon>
        <taxon>Nematoda</taxon>
        <taxon>Chromadorea</taxon>
        <taxon>Rhabditida</taxon>
        <taxon>Rhabditina</taxon>
        <taxon>Rhabditomorpha</taxon>
        <taxon>Strongyloidea</taxon>
        <taxon>Trichostrongylidae</taxon>
        <taxon>Haemonchus</taxon>
    </lineage>
</organism>
<gene>
    <name evidence="3" type="ORF">HPLM_LOCUS17077</name>
</gene>